<evidence type="ECO:0000313" key="1">
    <source>
        <dbReference type="EMBL" id="PPQ90896.1"/>
    </source>
</evidence>
<sequence length="62" mass="6933">MEDAREDIDKGIGVENEGWVKTKGYDLALQTNNDLRRAWMSSVDKDDLQGINPAGIWPCQAP</sequence>
<gene>
    <name evidence="1" type="ORF">CVT25_007367</name>
</gene>
<dbReference type="AlphaFoldDB" id="A0A409XJJ0"/>
<accession>A0A409XJJ0</accession>
<dbReference type="EMBL" id="NHYD01001521">
    <property type="protein sequence ID" value="PPQ90896.1"/>
    <property type="molecule type" value="Genomic_DNA"/>
</dbReference>
<keyword evidence="2" id="KW-1185">Reference proteome</keyword>
<reference evidence="1 2" key="1">
    <citation type="journal article" date="2018" name="Evol. Lett.">
        <title>Horizontal gene cluster transfer increased hallucinogenic mushroom diversity.</title>
        <authorList>
            <person name="Reynolds H.T."/>
            <person name="Vijayakumar V."/>
            <person name="Gluck-Thaler E."/>
            <person name="Korotkin H.B."/>
            <person name="Matheny P.B."/>
            <person name="Slot J.C."/>
        </authorList>
    </citation>
    <scope>NUCLEOTIDE SEQUENCE [LARGE SCALE GENOMIC DNA]</scope>
    <source>
        <strain evidence="1 2">2631</strain>
    </source>
</reference>
<dbReference type="Proteomes" id="UP000283269">
    <property type="component" value="Unassembled WGS sequence"/>
</dbReference>
<evidence type="ECO:0000313" key="2">
    <source>
        <dbReference type="Proteomes" id="UP000283269"/>
    </source>
</evidence>
<dbReference type="InParanoid" id="A0A409XJJ0"/>
<protein>
    <submittedName>
        <fullName evidence="1">Uncharacterized protein</fullName>
    </submittedName>
</protein>
<proteinExistence type="predicted"/>
<organism evidence="1 2">
    <name type="scientific">Psilocybe cyanescens</name>
    <dbReference type="NCBI Taxonomy" id="93625"/>
    <lineage>
        <taxon>Eukaryota</taxon>
        <taxon>Fungi</taxon>
        <taxon>Dikarya</taxon>
        <taxon>Basidiomycota</taxon>
        <taxon>Agaricomycotina</taxon>
        <taxon>Agaricomycetes</taxon>
        <taxon>Agaricomycetidae</taxon>
        <taxon>Agaricales</taxon>
        <taxon>Agaricineae</taxon>
        <taxon>Strophariaceae</taxon>
        <taxon>Psilocybe</taxon>
    </lineage>
</organism>
<name>A0A409XJJ0_PSICY</name>
<comment type="caution">
    <text evidence="1">The sequence shown here is derived from an EMBL/GenBank/DDBJ whole genome shotgun (WGS) entry which is preliminary data.</text>
</comment>